<dbReference type="InterPro" id="IPR023346">
    <property type="entry name" value="Lysozyme-like_dom_sf"/>
</dbReference>
<protein>
    <submittedName>
        <fullName evidence="3">Type IV secretion system protein VirB1</fullName>
    </submittedName>
</protein>
<dbReference type="STRING" id="658167.SAMN04488135_109104"/>
<accession>A0A1M5YHS1</accession>
<evidence type="ECO:0000313" key="3">
    <source>
        <dbReference type="EMBL" id="SHI11580.1"/>
    </source>
</evidence>
<evidence type="ECO:0000313" key="4">
    <source>
        <dbReference type="Proteomes" id="UP000184226"/>
    </source>
</evidence>
<dbReference type="CDD" id="cd16892">
    <property type="entry name" value="LT_VirB1-like"/>
    <property type="match status" value="1"/>
</dbReference>
<feature type="compositionally biased region" description="Basic and acidic residues" evidence="1">
    <location>
        <begin position="172"/>
        <end position="207"/>
    </location>
</feature>
<dbReference type="AlphaFoldDB" id="A0A1M5YHS1"/>
<keyword evidence="4" id="KW-1185">Reference proteome</keyword>
<proteinExistence type="predicted"/>
<sequence>MMEFLELAKVCAPQVHASTLVALVRQESGFDPLVIHVNGKPGRRIRPKSWAEAIQEARKLLDQGASFDAGYGQINSGNWSRLGITPENVFDPCINLRAAQRVLVECYQGAGRNHGGQAALYAALSCYNTGDYTSGLRNGYVRNVLAGAGLEVPALPRAAPETKAAPMGQRTESAKGEPKRPGDADGFGRRHDTFEQPRADAFAKPRPDAFAQPRADAFAQPPSTRVPVGSIIYHSRSQE</sequence>
<evidence type="ECO:0000256" key="1">
    <source>
        <dbReference type="SAM" id="MobiDB-lite"/>
    </source>
</evidence>
<dbReference type="InterPro" id="IPR008258">
    <property type="entry name" value="Transglycosylase_SLT_dom_1"/>
</dbReference>
<dbReference type="Proteomes" id="UP000184226">
    <property type="component" value="Unassembled WGS sequence"/>
</dbReference>
<organism evidence="3 4">
    <name type="scientific">Pollutimonas bauzanensis</name>
    <dbReference type="NCBI Taxonomy" id="658167"/>
    <lineage>
        <taxon>Bacteria</taxon>
        <taxon>Pseudomonadati</taxon>
        <taxon>Pseudomonadota</taxon>
        <taxon>Betaproteobacteria</taxon>
        <taxon>Burkholderiales</taxon>
        <taxon>Alcaligenaceae</taxon>
        <taxon>Pollutimonas</taxon>
    </lineage>
</organism>
<dbReference type="EMBL" id="FQXE01000009">
    <property type="protein sequence ID" value="SHI11580.1"/>
    <property type="molecule type" value="Genomic_DNA"/>
</dbReference>
<dbReference type="Gene3D" id="1.10.530.10">
    <property type="match status" value="1"/>
</dbReference>
<reference evidence="3 4" key="1">
    <citation type="submission" date="2016-11" db="EMBL/GenBank/DDBJ databases">
        <authorList>
            <person name="Jaros S."/>
            <person name="Januszkiewicz K."/>
            <person name="Wedrychowicz H."/>
        </authorList>
    </citation>
    <scope>NUCLEOTIDE SEQUENCE [LARGE SCALE GENOMIC DNA]</scope>
    <source>
        <strain evidence="3 4">CGMCC 1.10190</strain>
    </source>
</reference>
<dbReference type="RefSeq" id="WP_245801302.1">
    <property type="nucleotide sequence ID" value="NZ_FQXE01000009.1"/>
</dbReference>
<evidence type="ECO:0000259" key="2">
    <source>
        <dbReference type="Pfam" id="PF01464"/>
    </source>
</evidence>
<name>A0A1M5YHS1_9BURK</name>
<dbReference type="SUPFAM" id="SSF53955">
    <property type="entry name" value="Lysozyme-like"/>
    <property type="match status" value="1"/>
</dbReference>
<feature type="region of interest" description="Disordered" evidence="1">
    <location>
        <begin position="159"/>
        <end position="226"/>
    </location>
</feature>
<gene>
    <name evidence="3" type="ORF">SAMN04488135_109104</name>
</gene>
<feature type="domain" description="Transglycosylase SLT" evidence="2">
    <location>
        <begin position="11"/>
        <end position="133"/>
    </location>
</feature>
<dbReference type="Pfam" id="PF01464">
    <property type="entry name" value="SLT"/>
    <property type="match status" value="1"/>
</dbReference>